<feature type="compositionally biased region" description="Gly residues" evidence="28">
    <location>
        <begin position="145"/>
        <end position="160"/>
    </location>
</feature>
<keyword evidence="14" id="KW-0539">Nucleus</keyword>
<organism evidence="31 32">
    <name type="scientific">Equus caballus</name>
    <name type="common">Horse</name>
    <dbReference type="NCBI Taxonomy" id="9796"/>
    <lineage>
        <taxon>Eukaryota</taxon>
        <taxon>Metazoa</taxon>
        <taxon>Chordata</taxon>
        <taxon>Craniata</taxon>
        <taxon>Vertebrata</taxon>
        <taxon>Euteleostomi</taxon>
        <taxon>Mammalia</taxon>
        <taxon>Eutheria</taxon>
        <taxon>Laurasiatheria</taxon>
        <taxon>Perissodactyla</taxon>
        <taxon>Equidae</taxon>
        <taxon>Equus</taxon>
    </lineage>
</organism>
<dbReference type="ExpressionAtlas" id="A0A3Q2HPH8">
    <property type="expression patterns" value="baseline"/>
</dbReference>
<dbReference type="GO" id="GO:0006811">
    <property type="term" value="P:monoatomic ion transport"/>
    <property type="evidence" value="ECO:0007669"/>
    <property type="project" value="UniProtKB-KW"/>
</dbReference>
<keyword evidence="8 29" id="KW-0812">Transmembrane</keyword>
<dbReference type="InterPro" id="IPR011701">
    <property type="entry name" value="MFS"/>
</dbReference>
<keyword evidence="13" id="KW-0325">Glycoprotein</keyword>
<evidence type="ECO:0000313" key="31">
    <source>
        <dbReference type="Ensembl" id="ENSECAP00000036935.1"/>
    </source>
</evidence>
<evidence type="ECO:0000256" key="18">
    <source>
        <dbReference type="ARBA" id="ARBA00036470"/>
    </source>
</evidence>
<feature type="transmembrane region" description="Helical" evidence="29">
    <location>
        <begin position="588"/>
        <end position="609"/>
    </location>
</feature>
<feature type="region of interest" description="Disordered" evidence="28">
    <location>
        <begin position="18"/>
        <end position="60"/>
    </location>
</feature>
<dbReference type="Ensembl" id="ENSECAT00000059394.2">
    <property type="protein sequence ID" value="ENSECAP00000036935.1"/>
    <property type="gene ID" value="ENSECAG00000004372.4"/>
</dbReference>
<dbReference type="GO" id="GO:0043025">
    <property type="term" value="C:neuronal cell body"/>
    <property type="evidence" value="ECO:0007669"/>
    <property type="project" value="Ensembl"/>
</dbReference>
<evidence type="ECO:0000256" key="17">
    <source>
        <dbReference type="ARBA" id="ARBA00035901"/>
    </source>
</evidence>
<evidence type="ECO:0000256" key="27">
    <source>
        <dbReference type="ARBA" id="ARBA00079877"/>
    </source>
</evidence>
<feature type="compositionally biased region" description="Low complexity" evidence="28">
    <location>
        <begin position="126"/>
        <end position="144"/>
    </location>
</feature>
<evidence type="ECO:0000256" key="2">
    <source>
        <dbReference type="ARBA" id="ARBA00004424"/>
    </source>
</evidence>
<dbReference type="Gene3D" id="1.20.1250.20">
    <property type="entry name" value="MFS general substrate transporter like domains"/>
    <property type="match status" value="1"/>
</dbReference>
<evidence type="ECO:0000256" key="8">
    <source>
        <dbReference type="ARBA" id="ARBA00022692"/>
    </source>
</evidence>
<dbReference type="GO" id="GO:0019534">
    <property type="term" value="F:toxin transmembrane transporter activity"/>
    <property type="evidence" value="ECO:0007669"/>
    <property type="project" value="Ensembl"/>
</dbReference>
<evidence type="ECO:0000256" key="11">
    <source>
        <dbReference type="ARBA" id="ARBA00023128"/>
    </source>
</evidence>
<feature type="compositionally biased region" description="Basic residues" evidence="28">
    <location>
        <begin position="161"/>
        <end position="176"/>
    </location>
</feature>
<dbReference type="Pfam" id="PF07690">
    <property type="entry name" value="MFS_1"/>
    <property type="match status" value="1"/>
</dbReference>
<evidence type="ECO:0000313" key="32">
    <source>
        <dbReference type="Proteomes" id="UP000002281"/>
    </source>
</evidence>
<dbReference type="InterPro" id="IPR036259">
    <property type="entry name" value="MFS_trans_sf"/>
</dbReference>
<comment type="catalytic activity">
    <reaction evidence="22">
        <text>guanidine(out) = guanidine(in)</text>
        <dbReference type="Rhea" id="RHEA:73883"/>
        <dbReference type="ChEBI" id="CHEBI:30087"/>
    </reaction>
</comment>
<evidence type="ECO:0000256" key="20">
    <source>
        <dbReference type="ARBA" id="ARBA00036490"/>
    </source>
</evidence>
<evidence type="ECO:0000313" key="33">
    <source>
        <dbReference type="VGNC" id="VGNC:23076"/>
    </source>
</evidence>
<evidence type="ECO:0000256" key="12">
    <source>
        <dbReference type="ARBA" id="ARBA00023136"/>
    </source>
</evidence>
<feature type="transmembrane region" description="Helical" evidence="29">
    <location>
        <begin position="676"/>
        <end position="700"/>
    </location>
</feature>
<evidence type="ECO:0000256" key="19">
    <source>
        <dbReference type="ARBA" id="ARBA00036483"/>
    </source>
</evidence>
<dbReference type="InterPro" id="IPR020846">
    <property type="entry name" value="MFS_dom"/>
</dbReference>
<dbReference type="GO" id="GO:0032098">
    <property type="term" value="P:regulation of appetite"/>
    <property type="evidence" value="ECO:0007669"/>
    <property type="project" value="Ensembl"/>
</dbReference>
<keyword evidence="10" id="KW-0406">Ion transport</keyword>
<evidence type="ECO:0000259" key="30">
    <source>
        <dbReference type="PROSITE" id="PS50850"/>
    </source>
</evidence>
<dbReference type="GO" id="GO:0051610">
    <property type="term" value="P:serotonin uptake"/>
    <property type="evidence" value="ECO:0007669"/>
    <property type="project" value="Ensembl"/>
</dbReference>
<evidence type="ECO:0000256" key="29">
    <source>
        <dbReference type="SAM" id="Phobius"/>
    </source>
</evidence>
<dbReference type="GO" id="GO:0016324">
    <property type="term" value="C:apical plasma membrane"/>
    <property type="evidence" value="ECO:0007669"/>
    <property type="project" value="UniProtKB-SubCell"/>
</dbReference>
<proteinExistence type="inferred from homology"/>
<evidence type="ECO:0000256" key="15">
    <source>
        <dbReference type="ARBA" id="ARBA00035884"/>
    </source>
</evidence>
<feature type="compositionally biased region" description="Basic and acidic residues" evidence="28">
    <location>
        <begin position="38"/>
        <end position="54"/>
    </location>
</feature>
<feature type="domain" description="Major facilitator superfamily (MFS) profile" evidence="30">
    <location>
        <begin position="306"/>
        <end position="730"/>
    </location>
</feature>
<feature type="transmembrane region" description="Helical" evidence="29">
    <location>
        <begin position="616"/>
        <end position="635"/>
    </location>
</feature>
<feature type="transmembrane region" description="Helical" evidence="29">
    <location>
        <begin position="450"/>
        <end position="472"/>
    </location>
</feature>
<dbReference type="GO" id="GO:0051615">
    <property type="term" value="P:histamine uptake"/>
    <property type="evidence" value="ECO:0007669"/>
    <property type="project" value="Ensembl"/>
</dbReference>
<comment type="catalytic activity">
    <reaction evidence="16">
        <text>(R)-adrenaline(out) = (R)-adrenaline(in)</text>
        <dbReference type="Rhea" id="RHEA:73875"/>
        <dbReference type="ChEBI" id="CHEBI:71406"/>
    </reaction>
</comment>
<comment type="subcellular location">
    <subcellularLocation>
        <location evidence="2">Apical cell membrane</location>
        <topology evidence="2">Multi-pass membrane protein</topology>
    </subcellularLocation>
    <subcellularLocation>
        <location evidence="3">Basolateral cell membrane</location>
        <topology evidence="3">Multi-pass membrane protein</topology>
    </subcellularLocation>
    <subcellularLocation>
        <location evidence="1">Mitochondrion membrane</location>
    </subcellularLocation>
    <subcellularLocation>
        <location evidence="4">Nucleus outer membrane</location>
    </subcellularLocation>
</comment>
<dbReference type="InterPro" id="IPR005829">
    <property type="entry name" value="Sugar_transporter_CS"/>
</dbReference>
<protein>
    <recommendedName>
        <fullName evidence="26">Solute carrier family 22 member 3</fullName>
    </recommendedName>
    <alternativeName>
        <fullName evidence="27">Organic cation transporter 3</fullName>
    </alternativeName>
</protein>
<feature type="transmembrane region" description="Helical" evidence="29">
    <location>
        <begin position="641"/>
        <end position="664"/>
    </location>
</feature>
<dbReference type="GO" id="GO:0051620">
    <property type="term" value="P:norepinephrine uptake"/>
    <property type="evidence" value="ECO:0007669"/>
    <property type="project" value="Ensembl"/>
</dbReference>
<comment type="similarity">
    <text evidence="5">Belongs to the major facilitator (TC 2.A.1) superfamily. Organic cation transporter (TC 2.A.1.19) family.</text>
</comment>
<feature type="transmembrane region" description="Helical" evidence="29">
    <location>
        <begin position="367"/>
        <end position="384"/>
    </location>
</feature>
<comment type="catalytic activity">
    <reaction evidence="20">
        <text>spermidine(in) = spermidine(out)</text>
        <dbReference type="Rhea" id="RHEA:35039"/>
        <dbReference type="ChEBI" id="CHEBI:57834"/>
    </reaction>
</comment>
<dbReference type="PROSITE" id="PS00216">
    <property type="entry name" value="SUGAR_TRANSPORT_1"/>
    <property type="match status" value="1"/>
</dbReference>
<evidence type="ECO:0000256" key="28">
    <source>
        <dbReference type="SAM" id="MobiDB-lite"/>
    </source>
</evidence>
<gene>
    <name evidence="31 33" type="primary">SLC22A3</name>
</gene>
<dbReference type="GO" id="GO:0015695">
    <property type="term" value="P:organic cation transport"/>
    <property type="evidence" value="ECO:0000318"/>
    <property type="project" value="GO_Central"/>
</dbReference>
<dbReference type="GO" id="GO:0005326">
    <property type="term" value="F:neurotransmitter transmembrane transporter activity"/>
    <property type="evidence" value="ECO:0007669"/>
    <property type="project" value="Ensembl"/>
</dbReference>
<comment type="catalytic activity">
    <reaction evidence="19">
        <text>dopamine(out) = dopamine(in)</text>
        <dbReference type="Rhea" id="RHEA:73863"/>
        <dbReference type="ChEBI" id="CHEBI:59905"/>
    </reaction>
</comment>
<dbReference type="GO" id="GO:1990748">
    <property type="term" value="P:cellular detoxification"/>
    <property type="evidence" value="ECO:0007669"/>
    <property type="project" value="Ensembl"/>
</dbReference>
<accession>A0A3Q2HPH8</accession>
<evidence type="ECO:0000256" key="22">
    <source>
        <dbReference type="ARBA" id="ARBA00036754"/>
    </source>
</evidence>
<dbReference type="CDD" id="cd17379">
    <property type="entry name" value="MFS_SLC22A1_2_3"/>
    <property type="match status" value="1"/>
</dbReference>
<evidence type="ECO:0000256" key="26">
    <source>
        <dbReference type="ARBA" id="ARBA00072456"/>
    </source>
</evidence>
<evidence type="ECO:0000256" key="9">
    <source>
        <dbReference type="ARBA" id="ARBA00022989"/>
    </source>
</evidence>
<evidence type="ECO:0000256" key="23">
    <source>
        <dbReference type="ARBA" id="ARBA00036845"/>
    </source>
</evidence>
<dbReference type="GO" id="GO:0098793">
    <property type="term" value="C:presynapse"/>
    <property type="evidence" value="ECO:0007669"/>
    <property type="project" value="GOC"/>
</dbReference>
<comment type="catalytic activity">
    <reaction evidence="24">
        <text>tyramine(in) = tyramine(out)</text>
        <dbReference type="Rhea" id="RHEA:74783"/>
        <dbReference type="ChEBI" id="CHEBI:327995"/>
    </reaction>
</comment>
<dbReference type="GO" id="GO:0042908">
    <property type="term" value="P:xenobiotic transport"/>
    <property type="evidence" value="ECO:0007669"/>
    <property type="project" value="Ensembl"/>
</dbReference>
<dbReference type="Bgee" id="ENSECAG00000004372">
    <property type="expression patterns" value="Expressed in endometrium and 16 other cell types or tissues"/>
</dbReference>
<dbReference type="GO" id="GO:0031966">
    <property type="term" value="C:mitochondrial membrane"/>
    <property type="evidence" value="ECO:0007669"/>
    <property type="project" value="UniProtKB-SubCell"/>
</dbReference>
<evidence type="ECO:0000256" key="25">
    <source>
        <dbReference type="ARBA" id="ARBA00037001"/>
    </source>
</evidence>
<feature type="region of interest" description="Disordered" evidence="28">
    <location>
        <begin position="77"/>
        <end position="194"/>
    </location>
</feature>
<feature type="transmembrane region" description="Helical" evidence="29">
    <location>
        <begin position="219"/>
        <end position="240"/>
    </location>
</feature>
<keyword evidence="7" id="KW-1003">Cell membrane</keyword>
<keyword evidence="6" id="KW-0813">Transport</keyword>
<dbReference type="GO" id="GO:0005640">
    <property type="term" value="C:nuclear outer membrane"/>
    <property type="evidence" value="ECO:0007669"/>
    <property type="project" value="UniProtKB-SubCell"/>
</dbReference>
<keyword evidence="12 29" id="KW-0472">Membrane</keyword>
<dbReference type="Proteomes" id="UP000002281">
    <property type="component" value="Chromosome 31"/>
</dbReference>
<keyword evidence="9 29" id="KW-1133">Transmembrane helix</keyword>
<feature type="transmembrane region" description="Helical" evidence="29">
    <location>
        <begin position="391"/>
        <end position="411"/>
    </location>
</feature>
<comment type="catalytic activity">
    <reaction evidence="15">
        <text>agmatine(out) = agmatine(in)</text>
        <dbReference type="Rhea" id="RHEA:72131"/>
        <dbReference type="ChEBI" id="CHEBI:58145"/>
    </reaction>
</comment>
<feature type="region of interest" description="Disordered" evidence="28">
    <location>
        <begin position="747"/>
        <end position="770"/>
    </location>
</feature>
<evidence type="ECO:0000256" key="21">
    <source>
        <dbReference type="ARBA" id="ARBA00036661"/>
    </source>
</evidence>
<dbReference type="GO" id="GO:0090494">
    <property type="term" value="P:dopamine uptake"/>
    <property type="evidence" value="ECO:0007669"/>
    <property type="project" value="Ensembl"/>
</dbReference>
<evidence type="ECO:0000256" key="7">
    <source>
        <dbReference type="ARBA" id="ARBA00022475"/>
    </source>
</evidence>
<reference evidence="31" key="2">
    <citation type="submission" date="2025-08" db="UniProtKB">
        <authorList>
            <consortium name="Ensembl"/>
        </authorList>
    </citation>
    <scope>IDENTIFICATION</scope>
    <source>
        <strain evidence="31">Thoroughbred</strain>
    </source>
</reference>
<name>A0A3Q2HPH8_HORSE</name>
<keyword evidence="11" id="KW-0496">Mitochondrion</keyword>
<evidence type="ECO:0000256" key="6">
    <source>
        <dbReference type="ARBA" id="ARBA00022448"/>
    </source>
</evidence>
<dbReference type="SUPFAM" id="SSF103473">
    <property type="entry name" value="MFS general substrate transporter"/>
    <property type="match status" value="1"/>
</dbReference>
<feature type="transmembrane region" description="Helical" evidence="29">
    <location>
        <begin position="478"/>
        <end position="496"/>
    </location>
</feature>
<dbReference type="GO" id="GO:0015651">
    <property type="term" value="F:quaternary ammonium group transmembrane transporter activity"/>
    <property type="evidence" value="ECO:0007669"/>
    <property type="project" value="Ensembl"/>
</dbReference>
<evidence type="ECO:0000256" key="14">
    <source>
        <dbReference type="ARBA" id="ARBA00023242"/>
    </source>
</evidence>
<dbReference type="GO" id="GO:0015101">
    <property type="term" value="F:organic cation transmembrane transporter activity"/>
    <property type="evidence" value="ECO:0000318"/>
    <property type="project" value="GO_Central"/>
</dbReference>
<evidence type="ECO:0000256" key="16">
    <source>
        <dbReference type="ARBA" id="ARBA00035897"/>
    </source>
</evidence>
<dbReference type="GO" id="GO:0015718">
    <property type="term" value="P:monocarboxylic acid transport"/>
    <property type="evidence" value="ECO:0007669"/>
    <property type="project" value="Ensembl"/>
</dbReference>
<evidence type="ECO:0000256" key="4">
    <source>
        <dbReference type="ARBA" id="ARBA00004649"/>
    </source>
</evidence>
<comment type="catalytic activity">
    <reaction evidence="17">
        <text>L-histidyl-L-proline diketopiperazine(in) = L-histidyl-L-proline diketopiperazine(out)</text>
        <dbReference type="Rhea" id="RHEA:74787"/>
        <dbReference type="ChEBI" id="CHEBI:90039"/>
    </reaction>
</comment>
<dbReference type="GO" id="GO:0008504">
    <property type="term" value="F:monoamine transmembrane transporter activity"/>
    <property type="evidence" value="ECO:0007669"/>
    <property type="project" value="Ensembl"/>
</dbReference>
<comment type="catalytic activity">
    <reaction evidence="23">
        <text>(R)-noradrenaline(out) = (R)-noradrenaline(in)</text>
        <dbReference type="Rhea" id="RHEA:73871"/>
        <dbReference type="ChEBI" id="CHEBI:72587"/>
    </reaction>
</comment>
<dbReference type="GeneTree" id="ENSGT00940000160810"/>
<feature type="transmembrane region" description="Helical" evidence="29">
    <location>
        <begin position="560"/>
        <end position="582"/>
    </location>
</feature>
<sequence>MGQGQRQAWFEDLTARAQGCADQARHTEGLRTGGGLRGLRDSGETKSEEPREHLGGPGTFCFWSAPRGRQQSRLLAGTEWSSAPGRRLCRHSQSPPGPRRAVALRQAAPPRPSRAPTSTPRRRPRGAGTAAAGAPGRVAGASAPGTGGAAAAGAAPGGVGRVRRGGGGWRRRRRARGSLGGPGGGRQDALGEPAGARTMPSFDEALQRAGEFGRFQRRVFLLLCLTGVTFAFLFVGVVFLGSRPDHYWCRGPSAAALAERCGWSPEEEWNRTAPALLGPAPPDRRGDGRCQRYLLEEANATVPAAAAAAAAAAGALSCTDPLAAFPNRSAPLVPCRGGWRYAQAHSTIVSEFDLVCVNAWMLDLTQAILNLGFLTGAFTLGYAADRYGRIVVYLISCFGVGITGVVVAFAPNFPVFVVFRFLQGVFGKGTWITCYVIVTEIVGSKQRRIVGIVIQMFFTLGIIILPGIAYFIPNWQGIQLAITLPNFLFLLYYWVVPESPRWLITRKKGDKALKILRSIAKCNGKYLSPSYSEITVTDEEVSNPSFLDLVRTPQMRKCTLILMFAWFTSAVVYQGLVMRLGIIGGNLYIDFFISGVVELPGALLILLTIERLGRRLPFAASNIVAGVACLVTAFLPEGIPWLRTTVATLGRLGITIAFEIVYLVNSELYPTTLRNFGVSLCSGLCDFGGIIAPFLLFRLAAVWLELPLIIFGILASVCGALVMLLPETKGIALPETVDDVEKLGSPRSYKCGRRKKTQVSRSHHEAPSQR</sequence>
<dbReference type="VGNC" id="VGNC:23076">
    <property type="gene designation" value="SLC22A3"/>
</dbReference>
<dbReference type="AlphaFoldDB" id="A0A3Q2HPH8"/>
<dbReference type="NCBIfam" id="TIGR00898">
    <property type="entry name" value="2A0119"/>
    <property type="match status" value="1"/>
</dbReference>
<dbReference type="PANTHER" id="PTHR24064">
    <property type="entry name" value="SOLUTE CARRIER FAMILY 22 MEMBER"/>
    <property type="match status" value="1"/>
</dbReference>
<dbReference type="GO" id="GO:0016323">
    <property type="term" value="C:basolateral plasma membrane"/>
    <property type="evidence" value="ECO:0007669"/>
    <property type="project" value="UniProtKB-SubCell"/>
</dbReference>
<reference evidence="31 32" key="1">
    <citation type="journal article" date="2009" name="Science">
        <title>Genome sequence, comparative analysis, and population genetics of the domestic horse.</title>
        <authorList>
            <consortium name="Broad Institute Genome Sequencing Platform"/>
            <consortium name="Broad Institute Whole Genome Assembly Team"/>
            <person name="Wade C.M."/>
            <person name="Giulotto E."/>
            <person name="Sigurdsson S."/>
            <person name="Zoli M."/>
            <person name="Gnerre S."/>
            <person name="Imsland F."/>
            <person name="Lear T.L."/>
            <person name="Adelson D.L."/>
            <person name="Bailey E."/>
            <person name="Bellone R.R."/>
            <person name="Bloecker H."/>
            <person name="Distl O."/>
            <person name="Edgar R.C."/>
            <person name="Garber M."/>
            <person name="Leeb T."/>
            <person name="Mauceli E."/>
            <person name="MacLeod J.N."/>
            <person name="Penedo M.C.T."/>
            <person name="Raison J.M."/>
            <person name="Sharpe T."/>
            <person name="Vogel J."/>
            <person name="Andersson L."/>
            <person name="Antczak D.F."/>
            <person name="Biagi T."/>
            <person name="Binns M.M."/>
            <person name="Chowdhary B.P."/>
            <person name="Coleman S.J."/>
            <person name="Della Valle G."/>
            <person name="Fryc S."/>
            <person name="Guerin G."/>
            <person name="Hasegawa T."/>
            <person name="Hill E.W."/>
            <person name="Jurka J."/>
            <person name="Kiialainen A."/>
            <person name="Lindgren G."/>
            <person name="Liu J."/>
            <person name="Magnani E."/>
            <person name="Mickelson J.R."/>
            <person name="Murray J."/>
            <person name="Nergadze S.G."/>
            <person name="Onofrio R."/>
            <person name="Pedroni S."/>
            <person name="Piras M.F."/>
            <person name="Raudsepp T."/>
            <person name="Rocchi M."/>
            <person name="Roeed K.H."/>
            <person name="Ryder O.A."/>
            <person name="Searle S."/>
            <person name="Skow L."/>
            <person name="Swinburne J.E."/>
            <person name="Syvaenen A.C."/>
            <person name="Tozaki T."/>
            <person name="Valberg S.J."/>
            <person name="Vaudin M."/>
            <person name="White J.R."/>
            <person name="Zody M.C."/>
            <person name="Lander E.S."/>
            <person name="Lindblad-Toh K."/>
        </authorList>
    </citation>
    <scope>NUCLEOTIDE SEQUENCE [LARGE SCALE GENOMIC DNA]</scope>
    <source>
        <strain evidence="31 32">Thoroughbred</strain>
    </source>
</reference>
<comment type="catalytic activity">
    <reaction evidence="18">
        <text>serotonin(out) = serotonin(in)</text>
        <dbReference type="Rhea" id="RHEA:73867"/>
        <dbReference type="ChEBI" id="CHEBI:350546"/>
    </reaction>
</comment>
<dbReference type="GO" id="GO:0048241">
    <property type="term" value="P:epinephrine transport"/>
    <property type="evidence" value="ECO:0007669"/>
    <property type="project" value="Ensembl"/>
</dbReference>
<evidence type="ECO:0000256" key="5">
    <source>
        <dbReference type="ARBA" id="ARBA00009203"/>
    </source>
</evidence>
<evidence type="ECO:0000256" key="24">
    <source>
        <dbReference type="ARBA" id="ARBA00036998"/>
    </source>
</evidence>
<dbReference type="FunFam" id="1.20.1250.20:FF:000165">
    <property type="entry name" value="Solute carrier family 22 member 3"/>
    <property type="match status" value="1"/>
</dbReference>
<evidence type="ECO:0000256" key="1">
    <source>
        <dbReference type="ARBA" id="ARBA00004325"/>
    </source>
</evidence>
<keyword evidence="32" id="KW-1185">Reference proteome</keyword>
<comment type="catalytic activity">
    <reaction evidence="21">
        <text>(R)-salsolinol(in) = (R)-salsolinol(out)</text>
        <dbReference type="Rhea" id="RHEA:74791"/>
        <dbReference type="ChEBI" id="CHEBI:194082"/>
    </reaction>
</comment>
<dbReference type="InterPro" id="IPR004749">
    <property type="entry name" value="Orgcat_transp/SVOP"/>
</dbReference>
<evidence type="ECO:0000256" key="13">
    <source>
        <dbReference type="ARBA" id="ARBA00023180"/>
    </source>
</evidence>
<comment type="catalytic activity">
    <reaction evidence="25">
        <text>histamine(out) = histamine(in)</text>
        <dbReference type="Rhea" id="RHEA:73879"/>
        <dbReference type="ChEBI" id="CHEBI:58432"/>
    </reaction>
</comment>
<evidence type="ECO:0000256" key="3">
    <source>
        <dbReference type="ARBA" id="ARBA00004554"/>
    </source>
</evidence>
<dbReference type="GO" id="GO:0051625">
    <property type="term" value="P:epinephrine uptake"/>
    <property type="evidence" value="ECO:0007669"/>
    <property type="project" value="Ensembl"/>
</dbReference>
<dbReference type="PROSITE" id="PS50850">
    <property type="entry name" value="MFS"/>
    <property type="match status" value="1"/>
</dbReference>
<evidence type="ECO:0000256" key="10">
    <source>
        <dbReference type="ARBA" id="ARBA00023065"/>
    </source>
</evidence>
<reference evidence="31" key="3">
    <citation type="submission" date="2025-09" db="UniProtKB">
        <authorList>
            <consortium name="Ensembl"/>
        </authorList>
    </citation>
    <scope>IDENTIFICATION</scope>
    <source>
        <strain evidence="31">Thoroughbred</strain>
    </source>
</reference>
<feature type="transmembrane region" description="Helical" evidence="29">
    <location>
        <begin position="417"/>
        <end position="438"/>
    </location>
</feature>
<feature type="transmembrane region" description="Helical" evidence="29">
    <location>
        <begin position="706"/>
        <end position="725"/>
    </location>
</feature>